<proteinExistence type="predicted"/>
<evidence type="ECO:0000256" key="1">
    <source>
        <dbReference type="SAM" id="MobiDB-lite"/>
    </source>
</evidence>
<accession>A0A2I0KUK0</accession>
<protein>
    <submittedName>
        <fullName evidence="2">Uncharacterized protein</fullName>
    </submittedName>
</protein>
<dbReference type="AlphaFoldDB" id="A0A2I0KUK0"/>
<evidence type="ECO:0000313" key="2">
    <source>
        <dbReference type="EMBL" id="PKI72023.1"/>
    </source>
</evidence>
<feature type="compositionally biased region" description="Gly residues" evidence="1">
    <location>
        <begin position="62"/>
        <end position="78"/>
    </location>
</feature>
<name>A0A2I0KUK0_PUNGR</name>
<keyword evidence="3" id="KW-1185">Reference proteome</keyword>
<comment type="caution">
    <text evidence="2">The sequence shown here is derived from an EMBL/GenBank/DDBJ whole genome shotgun (WGS) entry which is preliminary data.</text>
</comment>
<reference evidence="2 3" key="1">
    <citation type="submission" date="2017-11" db="EMBL/GenBank/DDBJ databases">
        <title>De-novo sequencing of pomegranate (Punica granatum L.) genome.</title>
        <authorList>
            <person name="Akparov Z."/>
            <person name="Amiraslanov A."/>
            <person name="Hajiyeva S."/>
            <person name="Abbasov M."/>
            <person name="Kaur K."/>
            <person name="Hamwieh A."/>
            <person name="Solovyev V."/>
            <person name="Salamov A."/>
            <person name="Braich B."/>
            <person name="Kosarev P."/>
            <person name="Mahmoud A."/>
            <person name="Hajiyev E."/>
            <person name="Babayeva S."/>
            <person name="Izzatullayeva V."/>
            <person name="Mammadov A."/>
            <person name="Mammadov A."/>
            <person name="Sharifova S."/>
            <person name="Ojaghi J."/>
            <person name="Eynullazada K."/>
            <person name="Bayramov B."/>
            <person name="Abdulazimova A."/>
            <person name="Shahmuradov I."/>
        </authorList>
    </citation>
    <scope>NUCLEOTIDE SEQUENCE [LARGE SCALE GENOMIC DNA]</scope>
    <source>
        <strain evidence="3">cv. AG2017</strain>
        <tissue evidence="2">Leaf</tissue>
    </source>
</reference>
<dbReference type="EMBL" id="PGOL01000343">
    <property type="protein sequence ID" value="PKI72023.1"/>
    <property type="molecule type" value="Genomic_DNA"/>
</dbReference>
<organism evidence="2 3">
    <name type="scientific">Punica granatum</name>
    <name type="common">Pomegranate</name>
    <dbReference type="NCBI Taxonomy" id="22663"/>
    <lineage>
        <taxon>Eukaryota</taxon>
        <taxon>Viridiplantae</taxon>
        <taxon>Streptophyta</taxon>
        <taxon>Embryophyta</taxon>
        <taxon>Tracheophyta</taxon>
        <taxon>Spermatophyta</taxon>
        <taxon>Magnoliopsida</taxon>
        <taxon>eudicotyledons</taxon>
        <taxon>Gunneridae</taxon>
        <taxon>Pentapetalae</taxon>
        <taxon>rosids</taxon>
        <taxon>malvids</taxon>
        <taxon>Myrtales</taxon>
        <taxon>Lythraceae</taxon>
        <taxon>Punica</taxon>
    </lineage>
</organism>
<dbReference type="Proteomes" id="UP000233551">
    <property type="component" value="Unassembled WGS sequence"/>
</dbReference>
<sequence>MGCVQGRPESMNSPPKGLDKLKQENGYITRRGSGNMDPRRSTGQRHLQEGPTGRRQPLIPRGKGGGGGSGGGGGGRFGGAEVERAGNGSSGDVFGLGRGEEETVDGWPKWLVNNVPRHVLKGLVPKSADSYDKIDKVMKIINNDHDIRHVMSFTPNRIRICVIRCAHSGVDIG</sequence>
<feature type="region of interest" description="Disordered" evidence="1">
    <location>
        <begin position="1"/>
        <end position="99"/>
    </location>
</feature>
<gene>
    <name evidence="2" type="ORF">CRG98_007569</name>
</gene>
<evidence type="ECO:0000313" key="3">
    <source>
        <dbReference type="Proteomes" id="UP000233551"/>
    </source>
</evidence>
<dbReference type="STRING" id="22663.A0A2I0KUK0"/>